<dbReference type="Pfam" id="PF25169">
    <property type="entry name" value="DUF7830"/>
    <property type="match status" value="1"/>
</dbReference>
<dbReference type="InterPro" id="IPR046099">
    <property type="entry name" value="DUF6035"/>
</dbReference>
<dbReference type="InterPro" id="IPR057152">
    <property type="entry name" value="DUF7830"/>
</dbReference>
<dbReference type="Pfam" id="PF25167">
    <property type="entry name" value="DUF7829"/>
    <property type="match status" value="1"/>
</dbReference>
<evidence type="ECO:0000313" key="5">
    <source>
        <dbReference type="Proteomes" id="UP000381093"/>
    </source>
</evidence>
<evidence type="ECO:0000259" key="2">
    <source>
        <dbReference type="Pfam" id="PF25167"/>
    </source>
</evidence>
<sequence length="459" mass="53506">MFTHEIAQPTDTMLLTEILDMETGENIDLQVFLSRELGLVIKDRAELASRYTRNPEEPWLVCQLCSAPVILVRTKGRRFHFRHHPREEVEQKCSISTRGQLSAEQINCIKYNAAKESAAHLRLKGIIRDSLIADKNCSEPQVEAVWKGMRLADRAQWRKPDVQVEHAGQRLAFEVQLSTTYLTEIVGRREFYRMNNGGMIWVFQSFDPSVTRTSEEDIFYLNNHNVFIVNEATLERSRQAKRMAMVCWYAVPHLRGKTIINEWVMEEVFLDQLTVDAKAQKVFFKDYDALRAELESSLDISKARQAFYDFWFNHAPNDCRETDAAWVLLREKMRVALPRLHLPTDYRTGKFHGAISLMLSARYGRPVGYNLPRLLNVANTAFDHYKQYLYPFGWALKLCDTEQLLKDQDTKGTWLRRIDVIKDGMRNHDEAFRQDPSLNQLIAFLVPEITEKLAQARDW</sequence>
<reference evidence="4 5" key="1">
    <citation type="submission" date="2019-09" db="EMBL/GenBank/DDBJ databases">
        <authorList>
            <person name="Chandra G."/>
            <person name="Truman W A."/>
        </authorList>
    </citation>
    <scope>NUCLEOTIDE SEQUENCE [LARGE SCALE GENOMIC DNA]</scope>
    <source>
        <strain evidence="4">PS710</strain>
    </source>
</reference>
<proteinExistence type="predicted"/>
<evidence type="ECO:0000259" key="3">
    <source>
        <dbReference type="Pfam" id="PF25169"/>
    </source>
</evidence>
<dbReference type="AlphaFoldDB" id="A0A5E7B6B4"/>
<feature type="domain" description="DUF6035" evidence="1">
    <location>
        <begin position="110"/>
        <end position="287"/>
    </location>
</feature>
<accession>A0A5E7B6B4</accession>
<organism evidence="4 5">
    <name type="scientific">Pseudomonas fluorescens</name>
    <dbReference type="NCBI Taxonomy" id="294"/>
    <lineage>
        <taxon>Bacteria</taxon>
        <taxon>Pseudomonadati</taxon>
        <taxon>Pseudomonadota</taxon>
        <taxon>Gammaproteobacteria</taxon>
        <taxon>Pseudomonadales</taxon>
        <taxon>Pseudomonadaceae</taxon>
        <taxon>Pseudomonas</taxon>
    </lineage>
</organism>
<evidence type="ECO:0000313" key="4">
    <source>
        <dbReference type="EMBL" id="VVN81513.1"/>
    </source>
</evidence>
<feature type="domain" description="DUF7829" evidence="2">
    <location>
        <begin position="354"/>
        <end position="434"/>
    </location>
</feature>
<evidence type="ECO:0000259" key="1">
    <source>
        <dbReference type="Pfam" id="PF19500"/>
    </source>
</evidence>
<dbReference type="InterPro" id="IPR057151">
    <property type="entry name" value="DUF7829"/>
</dbReference>
<dbReference type="Proteomes" id="UP000381093">
    <property type="component" value="Unassembled WGS sequence"/>
</dbReference>
<dbReference type="RefSeq" id="WP_150763601.1">
    <property type="nucleotide sequence ID" value="NZ_CABVHW010000002.1"/>
</dbReference>
<dbReference type="Pfam" id="PF19500">
    <property type="entry name" value="DUF6035"/>
    <property type="match status" value="1"/>
</dbReference>
<evidence type="ECO:0008006" key="6">
    <source>
        <dbReference type="Google" id="ProtNLM"/>
    </source>
</evidence>
<gene>
    <name evidence="4" type="ORF">PS710_01157</name>
</gene>
<dbReference type="EMBL" id="CABVHW010000002">
    <property type="protein sequence ID" value="VVN81513.1"/>
    <property type="molecule type" value="Genomic_DNA"/>
</dbReference>
<feature type="domain" description="DUF7830" evidence="3">
    <location>
        <begin position="24"/>
        <end position="99"/>
    </location>
</feature>
<name>A0A5E7B6B4_PSEFL</name>
<protein>
    <recommendedName>
        <fullName evidence="6">Competence protein</fullName>
    </recommendedName>
</protein>